<dbReference type="InterPro" id="IPR032675">
    <property type="entry name" value="LRR_dom_sf"/>
</dbReference>
<evidence type="ECO:0000313" key="1">
    <source>
        <dbReference type="Proteomes" id="UP000694843"/>
    </source>
</evidence>
<dbReference type="Gene3D" id="3.80.10.10">
    <property type="entry name" value="Ribonuclease Inhibitor"/>
    <property type="match status" value="2"/>
</dbReference>
<dbReference type="GO" id="GO:0019005">
    <property type="term" value="C:SCF ubiquitin ligase complex"/>
    <property type="evidence" value="ECO:0007669"/>
    <property type="project" value="TreeGrafter"/>
</dbReference>
<sequence length="511" mass="58642">MAPRRQPASLQVRCVQHFVQLLHGLCQQQPFAEQPYPDLMAVQTVLQERLPQSLQAVLGERTLAYVEGLQMPVTQWHVHLLLQLRVRRLSVSGSVVHVGVLDAEDASMLQQLSLFYGGCGDRACKMYNFLRGAINLTHLQCTDFCNDDMLQIVARTCPHLNCLALHACDVTNEGVIKLCGLSEDIRKNIESLTNGENLEPLSVCAHSLKQIKLTMTKVTEAGVAIILLVLPEIQLLRVPDIQMQQLFTFLGKLRNCNVQTNLKEFHSREILDEFQLSVLARLCPNLEYVQVTFIGTAEVDIRRLRSLVQVKKLKGVKLGDVNSEALIWFMEEMGSKMELLHLFTYHTRFSQEKLRMTRRHLQSLARCCPVLNTLNIDGYSLDEDELPITDDLQYFRALQHLQLWSIRLTESDVRVFLSKCWHIQALDIVLLNPFVLQDHLINQFIDSGVWKDLVKVRILNSPITYKVLGKLVKECPRLRELGCLYTWLISKCQVTEFKNMVRLENLDLEIY</sequence>
<dbReference type="PANTHER" id="PTHR13318">
    <property type="entry name" value="PARTNER OF PAIRED, ISOFORM B-RELATED"/>
    <property type="match status" value="1"/>
</dbReference>
<dbReference type="SUPFAM" id="SSF52047">
    <property type="entry name" value="RNI-like"/>
    <property type="match status" value="1"/>
</dbReference>
<name>A0A8B7PRV8_HYAAZ</name>
<dbReference type="Proteomes" id="UP000694843">
    <property type="component" value="Unplaced"/>
</dbReference>
<dbReference type="RefSeq" id="XP_018028236.1">
    <property type="nucleotide sequence ID" value="XM_018172747.2"/>
</dbReference>
<keyword evidence="1" id="KW-1185">Reference proteome</keyword>
<proteinExistence type="predicted"/>
<dbReference type="OrthoDB" id="16120at2759"/>
<dbReference type="AlphaFoldDB" id="A0A8B7PRV8"/>
<dbReference type="GO" id="GO:0031146">
    <property type="term" value="P:SCF-dependent proteasomal ubiquitin-dependent protein catabolic process"/>
    <property type="evidence" value="ECO:0007669"/>
    <property type="project" value="TreeGrafter"/>
</dbReference>
<dbReference type="GeneID" id="108683436"/>
<protein>
    <submittedName>
        <fullName evidence="2">Uncharacterized protein LOC108683436</fullName>
    </submittedName>
</protein>
<evidence type="ECO:0000313" key="2">
    <source>
        <dbReference type="RefSeq" id="XP_018028236.1"/>
    </source>
</evidence>
<dbReference type="KEGG" id="hazt:108683436"/>
<reference evidence="2" key="1">
    <citation type="submission" date="2025-08" db="UniProtKB">
        <authorList>
            <consortium name="RefSeq"/>
        </authorList>
    </citation>
    <scope>IDENTIFICATION</scope>
    <source>
        <tissue evidence="2">Whole organism</tissue>
    </source>
</reference>
<gene>
    <name evidence="2" type="primary">LOC108683436</name>
</gene>
<accession>A0A8B7PRV8</accession>
<dbReference type="PANTHER" id="PTHR13318:SF95">
    <property type="entry name" value="F-BOX PROTEIN YLR352W"/>
    <property type="match status" value="1"/>
</dbReference>
<organism evidence="1 2">
    <name type="scientific">Hyalella azteca</name>
    <name type="common">Amphipod</name>
    <dbReference type="NCBI Taxonomy" id="294128"/>
    <lineage>
        <taxon>Eukaryota</taxon>
        <taxon>Metazoa</taxon>
        <taxon>Ecdysozoa</taxon>
        <taxon>Arthropoda</taxon>
        <taxon>Crustacea</taxon>
        <taxon>Multicrustacea</taxon>
        <taxon>Malacostraca</taxon>
        <taxon>Eumalacostraca</taxon>
        <taxon>Peracarida</taxon>
        <taxon>Amphipoda</taxon>
        <taxon>Senticaudata</taxon>
        <taxon>Talitrida</taxon>
        <taxon>Talitroidea</taxon>
        <taxon>Hyalellidae</taxon>
        <taxon>Hyalella</taxon>
    </lineage>
</organism>